<dbReference type="GO" id="GO:0004252">
    <property type="term" value="F:serine-type endopeptidase activity"/>
    <property type="evidence" value="ECO:0007669"/>
    <property type="project" value="InterPro"/>
</dbReference>
<evidence type="ECO:0000313" key="3">
    <source>
        <dbReference type="EnsemblMetazoa" id="AFAF005264-PA"/>
    </source>
</evidence>
<dbReference type="SUPFAM" id="SSF50494">
    <property type="entry name" value="Trypsin-like serine proteases"/>
    <property type="match status" value="1"/>
</dbReference>
<dbReference type="AlphaFoldDB" id="A0A182Q8N9"/>
<comment type="similarity">
    <text evidence="1">Belongs to the peptidase S1 family. CLIP subfamily.</text>
</comment>
<dbReference type="PANTHER" id="PTHR24260:SF147">
    <property type="entry name" value="EG:BACR7A4.3 PROTEIN-RELATED"/>
    <property type="match status" value="1"/>
</dbReference>
<evidence type="ECO:0000313" key="4">
    <source>
        <dbReference type="Proteomes" id="UP000075886"/>
    </source>
</evidence>
<keyword evidence="4" id="KW-1185">Reference proteome</keyword>
<dbReference type="InterPro" id="IPR018114">
    <property type="entry name" value="TRYPSIN_HIS"/>
</dbReference>
<dbReference type="SMART" id="SM00020">
    <property type="entry name" value="Tryp_SPc"/>
    <property type="match status" value="1"/>
</dbReference>
<dbReference type="GO" id="GO:0006508">
    <property type="term" value="P:proteolysis"/>
    <property type="evidence" value="ECO:0007669"/>
    <property type="project" value="InterPro"/>
</dbReference>
<dbReference type="PROSITE" id="PS00134">
    <property type="entry name" value="TRYPSIN_HIS"/>
    <property type="match status" value="1"/>
</dbReference>
<dbReference type="PRINTS" id="PR00722">
    <property type="entry name" value="CHYMOTRYPSIN"/>
</dbReference>
<proteinExistence type="inferred from homology"/>
<feature type="domain" description="Peptidase S1" evidence="2">
    <location>
        <begin position="70"/>
        <end position="372"/>
    </location>
</feature>
<dbReference type="PROSITE" id="PS50240">
    <property type="entry name" value="TRYPSIN_DOM"/>
    <property type="match status" value="1"/>
</dbReference>
<name>A0A182Q8N9_9DIPT</name>
<dbReference type="PANTHER" id="PTHR24260">
    <property type="match status" value="1"/>
</dbReference>
<dbReference type="InterPro" id="IPR001314">
    <property type="entry name" value="Peptidase_S1A"/>
</dbReference>
<accession>A0A182Q8N9</accession>
<dbReference type="Gene3D" id="2.40.10.10">
    <property type="entry name" value="Trypsin-like serine proteases"/>
    <property type="match status" value="1"/>
</dbReference>
<reference evidence="4" key="1">
    <citation type="submission" date="2014-01" db="EMBL/GenBank/DDBJ databases">
        <title>The Genome Sequence of Anopheles farauti FAR1 (V2).</title>
        <authorList>
            <consortium name="The Broad Institute Genomics Platform"/>
            <person name="Neafsey D.E."/>
            <person name="Besansky N."/>
            <person name="Howell P."/>
            <person name="Walton C."/>
            <person name="Young S.K."/>
            <person name="Zeng Q."/>
            <person name="Gargeya S."/>
            <person name="Fitzgerald M."/>
            <person name="Haas B."/>
            <person name="Abouelleil A."/>
            <person name="Allen A.W."/>
            <person name="Alvarado L."/>
            <person name="Arachchi H.M."/>
            <person name="Berlin A.M."/>
            <person name="Chapman S.B."/>
            <person name="Gainer-Dewar J."/>
            <person name="Goldberg J."/>
            <person name="Griggs A."/>
            <person name="Gujja S."/>
            <person name="Hansen M."/>
            <person name="Howarth C."/>
            <person name="Imamovic A."/>
            <person name="Ireland A."/>
            <person name="Larimer J."/>
            <person name="McCowan C."/>
            <person name="Murphy C."/>
            <person name="Pearson M."/>
            <person name="Poon T.W."/>
            <person name="Priest M."/>
            <person name="Roberts A."/>
            <person name="Saif S."/>
            <person name="Shea T."/>
            <person name="Sisk P."/>
            <person name="Sykes S."/>
            <person name="Wortman J."/>
            <person name="Nusbaum C."/>
            <person name="Birren B."/>
        </authorList>
    </citation>
    <scope>NUCLEOTIDE SEQUENCE [LARGE SCALE GENOMIC DNA]</scope>
    <source>
        <strain evidence="4">FAR1</strain>
    </source>
</reference>
<dbReference type="InterPro" id="IPR001254">
    <property type="entry name" value="Trypsin_dom"/>
</dbReference>
<dbReference type="InterPro" id="IPR051333">
    <property type="entry name" value="CLIP_Serine_Protease"/>
</dbReference>
<dbReference type="VEuPathDB" id="VectorBase:AFAF005264"/>
<sequence>MVAIGRKAPPAKLLWLVTTLNQIIGITTLRSVPTYLDPHMSSTFLPNVRESIDDYYLRYYKYDQTYEVAPVSGNPTYLHEFAHMAAIGWTKANGTIDWNCGGTLIWENYVLTAAHCAADEKNAIGEVSSRAERNSIVSNAVPDVVRLGDINLYDTSDDQFAQQLKIVEIIRHPEHRFSSRYHDLALLRLEKYVTVHDTVSPGCLWNDEEIPFRTLEATGWGATGFEWSFKPYACATRYIHLREYEPDIVLSKSDDTEWIDLSRARLSSQITALSSEATFRNGTNCSIPETYLPKLASGLTREHLCFGNELFLVPETCELQFGAPLLRSIERLARILEHVYALNLFAKDCGFGRSAVATRLGAHLEWMNTILLPSYAESAVHFFNKDFEEFDHCTAADGSGGLCTHVYRCPKIAYDVKND</sequence>
<dbReference type="InterPro" id="IPR043504">
    <property type="entry name" value="Peptidase_S1_PA_chymotrypsin"/>
</dbReference>
<dbReference type="STRING" id="69004.A0A182Q8N9"/>
<reference evidence="3" key="2">
    <citation type="submission" date="2020-05" db="UniProtKB">
        <authorList>
            <consortium name="EnsemblMetazoa"/>
        </authorList>
    </citation>
    <scope>IDENTIFICATION</scope>
    <source>
        <strain evidence="3">FAR1</strain>
    </source>
</reference>
<dbReference type="Pfam" id="PF00089">
    <property type="entry name" value="Trypsin"/>
    <property type="match status" value="1"/>
</dbReference>
<dbReference type="Proteomes" id="UP000075886">
    <property type="component" value="Unassembled WGS sequence"/>
</dbReference>
<dbReference type="InterPro" id="IPR009003">
    <property type="entry name" value="Peptidase_S1_PA"/>
</dbReference>
<evidence type="ECO:0000256" key="1">
    <source>
        <dbReference type="ARBA" id="ARBA00024195"/>
    </source>
</evidence>
<protein>
    <recommendedName>
        <fullName evidence="2">Peptidase S1 domain-containing protein</fullName>
    </recommendedName>
</protein>
<dbReference type="EMBL" id="AXCN02000809">
    <property type="status" value="NOT_ANNOTATED_CDS"/>
    <property type="molecule type" value="Genomic_DNA"/>
</dbReference>
<dbReference type="EnsemblMetazoa" id="AFAF005264-RA">
    <property type="protein sequence ID" value="AFAF005264-PA"/>
    <property type="gene ID" value="AFAF005264"/>
</dbReference>
<evidence type="ECO:0000259" key="2">
    <source>
        <dbReference type="PROSITE" id="PS50240"/>
    </source>
</evidence>
<organism evidence="3 4">
    <name type="scientific">Anopheles farauti</name>
    <dbReference type="NCBI Taxonomy" id="69004"/>
    <lineage>
        <taxon>Eukaryota</taxon>
        <taxon>Metazoa</taxon>
        <taxon>Ecdysozoa</taxon>
        <taxon>Arthropoda</taxon>
        <taxon>Hexapoda</taxon>
        <taxon>Insecta</taxon>
        <taxon>Pterygota</taxon>
        <taxon>Neoptera</taxon>
        <taxon>Endopterygota</taxon>
        <taxon>Diptera</taxon>
        <taxon>Nematocera</taxon>
        <taxon>Culicoidea</taxon>
        <taxon>Culicidae</taxon>
        <taxon>Anophelinae</taxon>
        <taxon>Anopheles</taxon>
    </lineage>
</organism>